<sequence length="157" mass="16779">MGLSQADNAVLNPPLPVLIEMPLLPLHLLNHQQSPIPKPRSDSQGCPSVHQSSDVGQIAPQIAQLLTNRVANLSLGGTTLFGHLEIVAPGLLPVGAGFAHPRLLDRVIELVEDAFTARPSGVEQMQVSGVVNIGGRHTGINDQLPVVWGRRWVILIV</sequence>
<protein>
    <submittedName>
        <fullName evidence="2">Uncharacterized protein</fullName>
    </submittedName>
</protein>
<evidence type="ECO:0000313" key="2">
    <source>
        <dbReference type="EMBL" id="PZO42825.1"/>
    </source>
</evidence>
<feature type="region of interest" description="Disordered" evidence="1">
    <location>
        <begin position="32"/>
        <end position="52"/>
    </location>
</feature>
<gene>
    <name evidence="2" type="ORF">DCF17_07780</name>
</gene>
<evidence type="ECO:0000256" key="1">
    <source>
        <dbReference type="SAM" id="MobiDB-lite"/>
    </source>
</evidence>
<dbReference type="AlphaFoldDB" id="A0A2W4Y795"/>
<organism evidence="2 3">
    <name type="scientific">Shackletoniella antarctica</name>
    <dbReference type="NCBI Taxonomy" id="268115"/>
    <lineage>
        <taxon>Bacteria</taxon>
        <taxon>Bacillati</taxon>
        <taxon>Cyanobacteriota</taxon>
        <taxon>Cyanophyceae</taxon>
        <taxon>Oculatellales</taxon>
        <taxon>Oculatellaceae</taxon>
        <taxon>Shackletoniella</taxon>
    </lineage>
</organism>
<proteinExistence type="predicted"/>
<evidence type="ECO:0000313" key="3">
    <source>
        <dbReference type="Proteomes" id="UP000249081"/>
    </source>
</evidence>
<comment type="caution">
    <text evidence="2">The sequence shown here is derived from an EMBL/GenBank/DDBJ whole genome shotgun (WGS) entry which is preliminary data.</text>
</comment>
<name>A0A2W4Y795_9CYAN</name>
<reference evidence="3" key="1">
    <citation type="submission" date="2018-04" db="EMBL/GenBank/DDBJ databases">
        <authorList>
            <person name="Cornet L."/>
        </authorList>
    </citation>
    <scope>NUCLEOTIDE SEQUENCE [LARGE SCALE GENOMIC DNA]</scope>
</reference>
<dbReference type="EMBL" id="QBMN01000041">
    <property type="protein sequence ID" value="PZO42825.1"/>
    <property type="molecule type" value="Genomic_DNA"/>
</dbReference>
<feature type="compositionally biased region" description="Polar residues" evidence="1">
    <location>
        <begin position="42"/>
        <end position="52"/>
    </location>
</feature>
<dbReference type="Proteomes" id="UP000249081">
    <property type="component" value="Unassembled WGS sequence"/>
</dbReference>
<reference evidence="2 3" key="2">
    <citation type="submission" date="2018-06" db="EMBL/GenBank/DDBJ databases">
        <title>Metagenomic assembly of (sub)arctic Cyanobacteria and their associated microbiome from non-axenic cultures.</title>
        <authorList>
            <person name="Baurain D."/>
        </authorList>
    </citation>
    <scope>NUCLEOTIDE SEQUENCE [LARGE SCALE GENOMIC DNA]</scope>
    <source>
        <strain evidence="2">ULC041bin1</strain>
    </source>
</reference>
<accession>A0A2W4Y795</accession>